<dbReference type="Pfam" id="PF00704">
    <property type="entry name" value="Glyco_hydro_18"/>
    <property type="match status" value="1"/>
</dbReference>
<dbReference type="InterPro" id="IPR017853">
    <property type="entry name" value="GH"/>
</dbReference>
<keyword evidence="5" id="KW-1185">Reference proteome</keyword>
<protein>
    <submittedName>
        <fullName evidence="4">Glycoside hydrolase family 18 protein</fullName>
    </submittedName>
</protein>
<dbReference type="OrthoDB" id="73875at2759"/>
<dbReference type="PANTHER" id="PTHR11177">
    <property type="entry name" value="CHITINASE"/>
    <property type="match status" value="1"/>
</dbReference>
<organism evidence="4 5">
    <name type="scientific">Paxillus rubicundulus Ve08.2h10</name>
    <dbReference type="NCBI Taxonomy" id="930991"/>
    <lineage>
        <taxon>Eukaryota</taxon>
        <taxon>Fungi</taxon>
        <taxon>Dikarya</taxon>
        <taxon>Basidiomycota</taxon>
        <taxon>Agaricomycotina</taxon>
        <taxon>Agaricomycetes</taxon>
        <taxon>Agaricomycetidae</taxon>
        <taxon>Boletales</taxon>
        <taxon>Paxilineae</taxon>
        <taxon>Paxillaceae</taxon>
        <taxon>Paxillus</taxon>
    </lineage>
</organism>
<dbReference type="Gene3D" id="3.20.20.80">
    <property type="entry name" value="Glycosidases"/>
    <property type="match status" value="1"/>
</dbReference>
<dbReference type="InterPro" id="IPR001223">
    <property type="entry name" value="Glyco_hydro18_cat"/>
</dbReference>
<dbReference type="GO" id="GO:0005975">
    <property type="term" value="P:carbohydrate metabolic process"/>
    <property type="evidence" value="ECO:0007669"/>
    <property type="project" value="InterPro"/>
</dbReference>
<evidence type="ECO:0000313" key="5">
    <source>
        <dbReference type="Proteomes" id="UP000054538"/>
    </source>
</evidence>
<accession>A0A0D0E2D6</accession>
<gene>
    <name evidence="4" type="ORF">PAXRUDRAFT_827710</name>
</gene>
<evidence type="ECO:0000313" key="4">
    <source>
        <dbReference type="EMBL" id="KIK94729.1"/>
    </source>
</evidence>
<dbReference type="HOGENOM" id="CLU_002833_6_1_1"/>
<sequence>MKLSTACSLLMALPLALAAPTCSLKHTSAAPPSPSSTPTNPPGNTTTGAGTNGKISMAWFADWHPDYSVSNVSWTPYTHMAFFTAQPSSAGTVELIISDPSMVDQFTSTALANNVKPVLTVGGWDGSIYWSSSVATATNRSTWATSLVQYANAHGFSGLDFDWEYPGKQGIGCNIISPQDSVNFQYFLQEIRQQAPNLTLSAAVSIFPFVDDTGSASTDVSPFASVLDWIEIMNYDVFGTFSTVDGPNAPLNDTCASGNQLGSAVSAVAAWTNAGFPANKIVLGVPAYGHSYTVPTSTAVSGSTLNIYTAFDKTNIPIGDSWDPPATTPDICGNAPVGNGNSGVYNFWALIQDGFLNQDGSVASGMNSLFDQCSQTPFVYNPSSQIMVSYDDAQSFTAKGQYIDQAGLLGFAMYEAGGDYNNILVNAINKAMAGSS</sequence>
<dbReference type="Gene3D" id="3.10.50.10">
    <property type="match status" value="1"/>
</dbReference>
<evidence type="ECO:0000256" key="2">
    <source>
        <dbReference type="SAM" id="SignalP"/>
    </source>
</evidence>
<dbReference type="EMBL" id="KN825088">
    <property type="protein sequence ID" value="KIK94729.1"/>
    <property type="molecule type" value="Genomic_DNA"/>
</dbReference>
<dbReference type="InterPro" id="IPR011583">
    <property type="entry name" value="Chitinase_II/V-like_cat"/>
</dbReference>
<dbReference type="InParanoid" id="A0A0D0E2D6"/>
<dbReference type="SUPFAM" id="SSF54556">
    <property type="entry name" value="Chitinase insertion domain"/>
    <property type="match status" value="1"/>
</dbReference>
<feature type="compositionally biased region" description="Pro residues" evidence="1">
    <location>
        <begin position="31"/>
        <end position="41"/>
    </location>
</feature>
<evidence type="ECO:0000259" key="3">
    <source>
        <dbReference type="PROSITE" id="PS51910"/>
    </source>
</evidence>
<proteinExistence type="predicted"/>
<dbReference type="GO" id="GO:0005576">
    <property type="term" value="C:extracellular region"/>
    <property type="evidence" value="ECO:0007669"/>
    <property type="project" value="TreeGrafter"/>
</dbReference>
<reference evidence="4 5" key="1">
    <citation type="submission" date="2014-04" db="EMBL/GenBank/DDBJ databases">
        <authorList>
            <consortium name="DOE Joint Genome Institute"/>
            <person name="Kuo A."/>
            <person name="Kohler A."/>
            <person name="Jargeat P."/>
            <person name="Nagy L.G."/>
            <person name="Floudas D."/>
            <person name="Copeland A."/>
            <person name="Barry K.W."/>
            <person name="Cichocki N."/>
            <person name="Veneault-Fourrey C."/>
            <person name="LaButti K."/>
            <person name="Lindquist E.A."/>
            <person name="Lipzen A."/>
            <person name="Lundell T."/>
            <person name="Morin E."/>
            <person name="Murat C."/>
            <person name="Sun H."/>
            <person name="Tunlid A."/>
            <person name="Henrissat B."/>
            <person name="Grigoriev I.V."/>
            <person name="Hibbett D.S."/>
            <person name="Martin F."/>
            <person name="Nordberg H.P."/>
            <person name="Cantor M.N."/>
            <person name="Hua S.X."/>
        </authorList>
    </citation>
    <scope>NUCLEOTIDE SEQUENCE [LARGE SCALE GENOMIC DNA]</scope>
    <source>
        <strain evidence="4 5">Ve08.2h10</strain>
    </source>
</reference>
<evidence type="ECO:0000256" key="1">
    <source>
        <dbReference type="SAM" id="MobiDB-lite"/>
    </source>
</evidence>
<name>A0A0D0E2D6_9AGAM</name>
<dbReference type="InterPro" id="IPR029070">
    <property type="entry name" value="Chitinase_insertion_sf"/>
</dbReference>
<feature type="signal peptide" evidence="2">
    <location>
        <begin position="1"/>
        <end position="18"/>
    </location>
</feature>
<dbReference type="GO" id="GO:0008061">
    <property type="term" value="F:chitin binding"/>
    <property type="evidence" value="ECO:0007669"/>
    <property type="project" value="InterPro"/>
</dbReference>
<dbReference type="PANTHER" id="PTHR11177:SF317">
    <property type="entry name" value="CHITINASE 12-RELATED"/>
    <property type="match status" value="1"/>
</dbReference>
<reference evidence="5" key="2">
    <citation type="submission" date="2015-01" db="EMBL/GenBank/DDBJ databases">
        <title>Evolutionary Origins and Diversification of the Mycorrhizal Mutualists.</title>
        <authorList>
            <consortium name="DOE Joint Genome Institute"/>
            <consortium name="Mycorrhizal Genomics Consortium"/>
            <person name="Kohler A."/>
            <person name="Kuo A."/>
            <person name="Nagy L.G."/>
            <person name="Floudas D."/>
            <person name="Copeland A."/>
            <person name="Barry K.W."/>
            <person name="Cichocki N."/>
            <person name="Veneault-Fourrey C."/>
            <person name="LaButti K."/>
            <person name="Lindquist E.A."/>
            <person name="Lipzen A."/>
            <person name="Lundell T."/>
            <person name="Morin E."/>
            <person name="Murat C."/>
            <person name="Riley R."/>
            <person name="Ohm R."/>
            <person name="Sun H."/>
            <person name="Tunlid A."/>
            <person name="Henrissat B."/>
            <person name="Grigoriev I.V."/>
            <person name="Hibbett D.S."/>
            <person name="Martin F."/>
        </authorList>
    </citation>
    <scope>NUCLEOTIDE SEQUENCE [LARGE SCALE GENOMIC DNA]</scope>
    <source>
        <strain evidence="5">Ve08.2h10</strain>
    </source>
</reference>
<dbReference type="AlphaFoldDB" id="A0A0D0E2D6"/>
<dbReference type="SUPFAM" id="SSF51445">
    <property type="entry name" value="(Trans)glycosidases"/>
    <property type="match status" value="1"/>
</dbReference>
<feature type="domain" description="GH18" evidence="3">
    <location>
        <begin position="54"/>
        <end position="435"/>
    </location>
</feature>
<dbReference type="PROSITE" id="PS51910">
    <property type="entry name" value="GH18_2"/>
    <property type="match status" value="1"/>
</dbReference>
<dbReference type="InterPro" id="IPR050314">
    <property type="entry name" value="Glycosyl_Hydrlase_18"/>
</dbReference>
<feature type="chain" id="PRO_5002226006" evidence="2">
    <location>
        <begin position="19"/>
        <end position="436"/>
    </location>
</feature>
<keyword evidence="4" id="KW-0378">Hydrolase</keyword>
<dbReference type="SMART" id="SM00636">
    <property type="entry name" value="Glyco_18"/>
    <property type="match status" value="1"/>
</dbReference>
<dbReference type="GO" id="GO:0006032">
    <property type="term" value="P:chitin catabolic process"/>
    <property type="evidence" value="ECO:0007669"/>
    <property type="project" value="TreeGrafter"/>
</dbReference>
<dbReference type="GO" id="GO:0004568">
    <property type="term" value="F:chitinase activity"/>
    <property type="evidence" value="ECO:0007669"/>
    <property type="project" value="TreeGrafter"/>
</dbReference>
<keyword evidence="2" id="KW-0732">Signal</keyword>
<feature type="region of interest" description="Disordered" evidence="1">
    <location>
        <begin position="27"/>
        <end position="49"/>
    </location>
</feature>
<dbReference type="STRING" id="930991.A0A0D0E2D6"/>
<dbReference type="Proteomes" id="UP000054538">
    <property type="component" value="Unassembled WGS sequence"/>
</dbReference>